<accession>A0A7Y9WC15</accession>
<feature type="transmembrane region" description="Helical" evidence="1">
    <location>
        <begin position="115"/>
        <end position="134"/>
    </location>
</feature>
<dbReference type="AlphaFoldDB" id="A0A7Y9WC15"/>
<keyword evidence="1" id="KW-0472">Membrane</keyword>
<dbReference type="Proteomes" id="UP000572540">
    <property type="component" value="Unassembled WGS sequence"/>
</dbReference>
<gene>
    <name evidence="2" type="ORF">GGD41_005110</name>
</gene>
<keyword evidence="1" id="KW-0812">Transmembrane</keyword>
<feature type="transmembrane region" description="Helical" evidence="1">
    <location>
        <begin position="82"/>
        <end position="109"/>
    </location>
</feature>
<evidence type="ECO:0000313" key="3">
    <source>
        <dbReference type="Proteomes" id="UP000572540"/>
    </source>
</evidence>
<evidence type="ECO:0000256" key="1">
    <source>
        <dbReference type="SAM" id="Phobius"/>
    </source>
</evidence>
<proteinExistence type="predicted"/>
<sequence>MPRKQSVTIARPAPKGPLWDAAKKGALAALFSLLGTGFSYAAYANDLGVSQWPWRIGLLVSLLCAVLPIIVAFAFCRKNLLWVYGVIVAFPLFGSYYLLGIVFFFYYLLFAPLPAIVHWPALAGGILLTLYWMIMSWQTVSHTIAATTFVTRAFTETTVDFQYQPQSAMVLFERLHKERLPFPKIYMYVVLGIGPFGLLLERLLSSSFGTGSVLFLLAVLSMPLSLWFAGVLVRAYLVMVRLPLRLQREHSKPVLVS</sequence>
<name>A0A7Y9WC15_9BURK</name>
<keyword evidence="1" id="KW-1133">Transmembrane helix</keyword>
<reference evidence="2 3" key="1">
    <citation type="submission" date="2020-07" db="EMBL/GenBank/DDBJ databases">
        <title>Exploring microbial biodiversity for novel pathways involved in the catabolism of aromatic compounds derived from lignin.</title>
        <authorList>
            <person name="Elkins J."/>
        </authorList>
    </citation>
    <scope>NUCLEOTIDE SEQUENCE [LARGE SCALE GENOMIC DNA]</scope>
    <source>
        <strain evidence="2 3">H2C3B</strain>
    </source>
</reference>
<feature type="transmembrane region" description="Helical" evidence="1">
    <location>
        <begin position="54"/>
        <end position="75"/>
    </location>
</feature>
<feature type="transmembrane region" description="Helical" evidence="1">
    <location>
        <begin position="185"/>
        <end position="205"/>
    </location>
</feature>
<comment type="caution">
    <text evidence="2">The sequence shown here is derived from an EMBL/GenBank/DDBJ whole genome shotgun (WGS) entry which is preliminary data.</text>
</comment>
<dbReference type="EMBL" id="JACCAU010000001">
    <property type="protein sequence ID" value="NYH17882.1"/>
    <property type="molecule type" value="Genomic_DNA"/>
</dbReference>
<evidence type="ECO:0000313" key="2">
    <source>
        <dbReference type="EMBL" id="NYH17882.1"/>
    </source>
</evidence>
<feature type="transmembrane region" description="Helical" evidence="1">
    <location>
        <begin position="211"/>
        <end position="237"/>
    </location>
</feature>
<dbReference type="RefSeq" id="WP_179707465.1">
    <property type="nucleotide sequence ID" value="NZ_JACCAU010000001.1"/>
</dbReference>
<protein>
    <submittedName>
        <fullName evidence="2">Uncharacterized protein</fullName>
    </submittedName>
</protein>
<organism evidence="2 3">
    <name type="scientific">Paraburkholderia bryophila</name>
    <dbReference type="NCBI Taxonomy" id="420952"/>
    <lineage>
        <taxon>Bacteria</taxon>
        <taxon>Pseudomonadati</taxon>
        <taxon>Pseudomonadota</taxon>
        <taxon>Betaproteobacteria</taxon>
        <taxon>Burkholderiales</taxon>
        <taxon>Burkholderiaceae</taxon>
        <taxon>Paraburkholderia</taxon>
    </lineage>
</organism>